<evidence type="ECO:0000256" key="2">
    <source>
        <dbReference type="SAM" id="Phobius"/>
    </source>
</evidence>
<feature type="transmembrane region" description="Helical" evidence="2">
    <location>
        <begin position="116"/>
        <end position="138"/>
    </location>
</feature>
<comment type="caution">
    <text evidence="4">The sequence shown here is derived from an EMBL/GenBank/DDBJ whole genome shotgun (WGS) entry which is preliminary data.</text>
</comment>
<evidence type="ECO:0000256" key="3">
    <source>
        <dbReference type="SAM" id="SignalP"/>
    </source>
</evidence>
<evidence type="ECO:0000313" key="5">
    <source>
        <dbReference type="Proteomes" id="UP001189429"/>
    </source>
</evidence>
<keyword evidence="2" id="KW-0472">Membrane</keyword>
<feature type="signal peptide" evidence="3">
    <location>
        <begin position="1"/>
        <end position="19"/>
    </location>
</feature>
<evidence type="ECO:0000313" key="4">
    <source>
        <dbReference type="EMBL" id="CAK0896758.1"/>
    </source>
</evidence>
<reference evidence="4" key="1">
    <citation type="submission" date="2023-10" db="EMBL/GenBank/DDBJ databases">
        <authorList>
            <person name="Chen Y."/>
            <person name="Shah S."/>
            <person name="Dougan E. K."/>
            <person name="Thang M."/>
            <person name="Chan C."/>
        </authorList>
    </citation>
    <scope>NUCLEOTIDE SEQUENCE [LARGE SCALE GENOMIC DNA]</scope>
</reference>
<name>A0ABN9XB41_9DINO</name>
<evidence type="ECO:0008006" key="6">
    <source>
        <dbReference type="Google" id="ProtNLM"/>
    </source>
</evidence>
<proteinExistence type="predicted"/>
<feature type="non-terminal residue" evidence="4">
    <location>
        <position position="255"/>
    </location>
</feature>
<dbReference type="Proteomes" id="UP001189429">
    <property type="component" value="Unassembled WGS sequence"/>
</dbReference>
<feature type="region of interest" description="Disordered" evidence="1">
    <location>
        <begin position="176"/>
        <end position="255"/>
    </location>
</feature>
<accession>A0ABN9XB41</accession>
<feature type="compositionally biased region" description="Basic and acidic residues" evidence="1">
    <location>
        <begin position="176"/>
        <end position="200"/>
    </location>
</feature>
<keyword evidence="2" id="KW-0812">Transmembrane</keyword>
<protein>
    <recommendedName>
        <fullName evidence="6">Protein S-acyltransferase</fullName>
    </recommendedName>
</protein>
<evidence type="ECO:0000256" key="1">
    <source>
        <dbReference type="SAM" id="MobiDB-lite"/>
    </source>
</evidence>
<sequence>MTLSSLMVSLLLWALALWAMQDRLEKDHLELERPLPQNAELEWLEFRDAEVARRCALVWADLPRLTRWTFAFGAVVQVLVCHVLCWMNDSLFGNVNVSDDIDTLQWYGSDGGLFNFWSVATLSVYCAAFLAYAQYGAWHRLTQSGARRRAVREVEAQKCAWLQDYDRRCREALGSHDRVPAAAPPERRPPPGKLGGDDACRGAVGAASPRTPPPRTPRGASPGGHWPEAAGPPSPRTAGGPAGEGPGDEREAGGQ</sequence>
<organism evidence="4 5">
    <name type="scientific">Prorocentrum cordatum</name>
    <dbReference type="NCBI Taxonomy" id="2364126"/>
    <lineage>
        <taxon>Eukaryota</taxon>
        <taxon>Sar</taxon>
        <taxon>Alveolata</taxon>
        <taxon>Dinophyceae</taxon>
        <taxon>Prorocentrales</taxon>
        <taxon>Prorocentraceae</taxon>
        <taxon>Prorocentrum</taxon>
    </lineage>
</organism>
<dbReference type="EMBL" id="CAUYUJ010020235">
    <property type="protein sequence ID" value="CAK0896758.1"/>
    <property type="molecule type" value="Genomic_DNA"/>
</dbReference>
<gene>
    <name evidence="4" type="ORF">PCOR1329_LOCUS75131</name>
</gene>
<feature type="chain" id="PRO_5046727566" description="Protein S-acyltransferase" evidence="3">
    <location>
        <begin position="20"/>
        <end position="255"/>
    </location>
</feature>
<keyword evidence="3" id="KW-0732">Signal</keyword>
<keyword evidence="5" id="KW-1185">Reference proteome</keyword>
<keyword evidence="2" id="KW-1133">Transmembrane helix</keyword>